<feature type="domain" description="BZIP" evidence="8">
    <location>
        <begin position="106"/>
        <end position="169"/>
    </location>
</feature>
<accession>A0ABR4N9K1</accession>
<evidence type="ECO:0000256" key="3">
    <source>
        <dbReference type="ARBA" id="ARBA00023125"/>
    </source>
</evidence>
<evidence type="ECO:0000256" key="7">
    <source>
        <dbReference type="SAM" id="MobiDB-lite"/>
    </source>
</evidence>
<keyword evidence="2" id="KW-0805">Transcription regulation</keyword>
<feature type="compositionally biased region" description="Low complexity" evidence="7">
    <location>
        <begin position="91"/>
        <end position="104"/>
    </location>
</feature>
<dbReference type="Gene3D" id="1.20.5.170">
    <property type="match status" value="1"/>
</dbReference>
<protein>
    <submittedName>
        <fullName evidence="9">Transcription factor</fullName>
    </submittedName>
</protein>
<comment type="caution">
    <text evidence="9">The sequence shown here is derived from an EMBL/GenBank/DDBJ whole genome shotgun (WGS) entry which is preliminary data.</text>
</comment>
<comment type="subcellular location">
    <subcellularLocation>
        <location evidence="1">Nucleus</location>
    </subcellularLocation>
</comment>
<evidence type="ECO:0000256" key="5">
    <source>
        <dbReference type="ARBA" id="ARBA00023242"/>
    </source>
</evidence>
<feature type="compositionally biased region" description="Polar residues" evidence="7">
    <location>
        <begin position="77"/>
        <end position="89"/>
    </location>
</feature>
<evidence type="ECO:0000256" key="1">
    <source>
        <dbReference type="ARBA" id="ARBA00004123"/>
    </source>
</evidence>
<dbReference type="PANTHER" id="PTHR19304">
    <property type="entry name" value="CYCLIC-AMP RESPONSE ELEMENT BINDING PROTEIN"/>
    <property type="match status" value="1"/>
</dbReference>
<dbReference type="PROSITE" id="PS50217">
    <property type="entry name" value="BZIP"/>
    <property type="match status" value="1"/>
</dbReference>
<evidence type="ECO:0000313" key="10">
    <source>
        <dbReference type="Proteomes" id="UP001527925"/>
    </source>
</evidence>
<dbReference type="Proteomes" id="UP001527925">
    <property type="component" value="Unassembled WGS sequence"/>
</dbReference>
<dbReference type="SUPFAM" id="SSF57959">
    <property type="entry name" value="Leucine zipper domain"/>
    <property type="match status" value="1"/>
</dbReference>
<keyword evidence="4" id="KW-0804">Transcription</keyword>
<feature type="region of interest" description="Disordered" evidence="7">
    <location>
        <begin position="33"/>
        <end position="108"/>
    </location>
</feature>
<dbReference type="InterPro" id="IPR004827">
    <property type="entry name" value="bZIP"/>
</dbReference>
<dbReference type="InterPro" id="IPR046347">
    <property type="entry name" value="bZIP_sf"/>
</dbReference>
<dbReference type="EMBL" id="JADGIZ020000018">
    <property type="protein sequence ID" value="KAL2916182.1"/>
    <property type="molecule type" value="Genomic_DNA"/>
</dbReference>
<dbReference type="InterPro" id="IPR051027">
    <property type="entry name" value="bZIP_transcription_factors"/>
</dbReference>
<sequence>MPLSHAPIVHMEVPFQRARQFSQPNLRMPYAAQHHPAAHPMQDSFPPAKRARAEPPTRRLSLNDVSDSDPADSSASWTQHQMSSSSQHATGGASSANGASNGAGSDEKRRNFLERNRKAALKCRQKKKEYVKSLEDTVARLSAENEELHESVRQLHEQIMQMQQMMTDPMDGAFSSTRL</sequence>
<reference evidence="9 10" key="1">
    <citation type="submission" date="2023-09" db="EMBL/GenBank/DDBJ databases">
        <title>Pangenome analysis of Batrachochytrium dendrobatidis and related Chytrids.</title>
        <authorList>
            <person name="Yacoub M.N."/>
            <person name="Stajich J.E."/>
            <person name="James T.Y."/>
        </authorList>
    </citation>
    <scope>NUCLEOTIDE SEQUENCE [LARGE SCALE GENOMIC DNA]</scope>
    <source>
        <strain evidence="9 10">JEL0888</strain>
    </source>
</reference>
<gene>
    <name evidence="9" type="primary">SKO1</name>
    <name evidence="9" type="ORF">HK105_204273</name>
</gene>
<evidence type="ECO:0000256" key="2">
    <source>
        <dbReference type="ARBA" id="ARBA00023015"/>
    </source>
</evidence>
<dbReference type="SMART" id="SM00338">
    <property type="entry name" value="BRLZ"/>
    <property type="match status" value="1"/>
</dbReference>
<organism evidence="9 10">
    <name type="scientific">Polyrhizophydium stewartii</name>
    <dbReference type="NCBI Taxonomy" id="2732419"/>
    <lineage>
        <taxon>Eukaryota</taxon>
        <taxon>Fungi</taxon>
        <taxon>Fungi incertae sedis</taxon>
        <taxon>Chytridiomycota</taxon>
        <taxon>Chytridiomycota incertae sedis</taxon>
        <taxon>Chytridiomycetes</taxon>
        <taxon>Rhizophydiales</taxon>
        <taxon>Rhizophydiales incertae sedis</taxon>
        <taxon>Polyrhizophydium</taxon>
    </lineage>
</organism>
<dbReference type="Pfam" id="PF00170">
    <property type="entry name" value="bZIP_1"/>
    <property type="match status" value="1"/>
</dbReference>
<keyword evidence="10" id="KW-1185">Reference proteome</keyword>
<dbReference type="PRINTS" id="PR00043">
    <property type="entry name" value="LEUZIPPRJUN"/>
</dbReference>
<evidence type="ECO:0000256" key="4">
    <source>
        <dbReference type="ARBA" id="ARBA00023163"/>
    </source>
</evidence>
<proteinExistence type="predicted"/>
<keyword evidence="5" id="KW-0539">Nucleus</keyword>
<keyword evidence="6" id="KW-0175">Coiled coil</keyword>
<name>A0ABR4N9K1_9FUNG</name>
<evidence type="ECO:0000313" key="9">
    <source>
        <dbReference type="EMBL" id="KAL2916182.1"/>
    </source>
</evidence>
<evidence type="ECO:0000256" key="6">
    <source>
        <dbReference type="SAM" id="Coils"/>
    </source>
</evidence>
<dbReference type="InterPro" id="IPR002112">
    <property type="entry name" value="Leuzip_Jun"/>
</dbReference>
<keyword evidence="3" id="KW-0238">DNA-binding</keyword>
<feature type="coiled-coil region" evidence="6">
    <location>
        <begin position="124"/>
        <end position="165"/>
    </location>
</feature>
<evidence type="ECO:0000259" key="8">
    <source>
        <dbReference type="PROSITE" id="PS50217"/>
    </source>
</evidence>
<dbReference type="CDD" id="cd14687">
    <property type="entry name" value="bZIP_ATF2"/>
    <property type="match status" value="1"/>
</dbReference>